<dbReference type="RefSeq" id="WP_126436021.1">
    <property type="nucleotide sequence ID" value="NZ_LR134002.1"/>
</dbReference>
<feature type="domain" description="DUF7168" evidence="2">
    <location>
        <begin position="52"/>
        <end position="176"/>
    </location>
</feature>
<name>A0AAJ5NQ94_STRSA</name>
<organism evidence="3 4">
    <name type="scientific">Streptococcus sanguinis</name>
    <dbReference type="NCBI Taxonomy" id="1305"/>
    <lineage>
        <taxon>Bacteria</taxon>
        <taxon>Bacillati</taxon>
        <taxon>Bacillota</taxon>
        <taxon>Bacilli</taxon>
        <taxon>Lactobacillales</taxon>
        <taxon>Streptococcaceae</taxon>
        <taxon>Streptococcus</taxon>
    </lineage>
</organism>
<proteinExistence type="predicted"/>
<dbReference type="InterPro" id="IPR055592">
    <property type="entry name" value="DUF7168"/>
</dbReference>
<dbReference type="Pfam" id="PF23771">
    <property type="entry name" value="DUF7168"/>
    <property type="match status" value="1"/>
</dbReference>
<dbReference type="Pfam" id="PF10979">
    <property type="entry name" value="DUF2786"/>
    <property type="match status" value="1"/>
</dbReference>
<dbReference type="InterPro" id="IPR024498">
    <property type="entry name" value="DUF2786"/>
</dbReference>
<evidence type="ECO:0000313" key="3">
    <source>
        <dbReference type="EMBL" id="VDY72863.1"/>
    </source>
</evidence>
<dbReference type="EMBL" id="LR134002">
    <property type="protein sequence ID" value="VDY72863.1"/>
    <property type="molecule type" value="Genomic_DNA"/>
</dbReference>
<gene>
    <name evidence="3" type="ORF">NCTC10904_02152</name>
</gene>
<dbReference type="AlphaFoldDB" id="A0AAJ5NQ94"/>
<protein>
    <submittedName>
        <fullName evidence="3">Protein of uncharacterized function (DUF2786)</fullName>
    </submittedName>
</protein>
<reference evidence="3 4" key="1">
    <citation type="submission" date="2018-12" db="EMBL/GenBank/DDBJ databases">
        <authorList>
            <consortium name="Pathogen Informatics"/>
        </authorList>
    </citation>
    <scope>NUCLEOTIDE SEQUENCE [LARGE SCALE GENOMIC DNA]</scope>
    <source>
        <strain evidence="4">NCTC 10904</strain>
    </source>
</reference>
<evidence type="ECO:0000259" key="2">
    <source>
        <dbReference type="Pfam" id="PF23771"/>
    </source>
</evidence>
<dbReference type="Proteomes" id="UP000266918">
    <property type="component" value="Chromosome"/>
</dbReference>
<sequence>MNKIISKIQNLLELAYDSPSDEEGQTALLMAQKLMLKHKISLAQVESKKEETHSFNEASGKTAGRILWWESSLAALLAKNFRCHAIRNRNFASRETSINFFGLEEDAELCSEIFNATRLYLMYRFKRLVGKEKKNSYLSGFLLGLDERFEKQILEKQEYALVVQVPAVVEQEFKRQYGNLRNHNSKKPDFDLDIEAYFEGYYHAKESIIMPNELLRE</sequence>
<evidence type="ECO:0000259" key="1">
    <source>
        <dbReference type="Pfam" id="PF10979"/>
    </source>
</evidence>
<accession>A0AAJ5NQ94</accession>
<feature type="domain" description="DUF2786" evidence="1">
    <location>
        <begin position="3"/>
        <end position="41"/>
    </location>
</feature>
<evidence type="ECO:0000313" key="4">
    <source>
        <dbReference type="Proteomes" id="UP000266918"/>
    </source>
</evidence>